<dbReference type="AlphaFoldDB" id="A0A1H3W7Z8"/>
<proteinExistence type="predicted"/>
<dbReference type="GO" id="GO:0030313">
    <property type="term" value="C:cell envelope"/>
    <property type="evidence" value="ECO:0007669"/>
    <property type="project" value="UniProtKB-SubCell"/>
</dbReference>
<evidence type="ECO:0000256" key="8">
    <source>
        <dbReference type="SAM" id="SignalP"/>
    </source>
</evidence>
<protein>
    <submittedName>
        <fullName evidence="10">Cytochrome c peroxidase</fullName>
    </submittedName>
</protein>
<dbReference type="STRING" id="658218.SAMN05216562_0613"/>
<feature type="chain" id="PRO_5011535990" evidence="8">
    <location>
        <begin position="31"/>
        <end position="559"/>
    </location>
</feature>
<evidence type="ECO:0000256" key="1">
    <source>
        <dbReference type="ARBA" id="ARBA00004196"/>
    </source>
</evidence>
<dbReference type="GO" id="GO:0004130">
    <property type="term" value="F:cytochrome-c peroxidase activity"/>
    <property type="evidence" value="ECO:0007669"/>
    <property type="project" value="TreeGrafter"/>
</dbReference>
<dbReference type="PANTHER" id="PTHR30600:SF10">
    <property type="entry name" value="BLL6722 PROTEIN"/>
    <property type="match status" value="1"/>
</dbReference>
<accession>A0A1H3W7Z8</accession>
<evidence type="ECO:0000313" key="11">
    <source>
        <dbReference type="Proteomes" id="UP000198658"/>
    </source>
</evidence>
<evidence type="ECO:0000256" key="6">
    <source>
        <dbReference type="ARBA" id="ARBA00023004"/>
    </source>
</evidence>
<sequence length="559" mass="60687">MVRSEQHRRKLLLPASAALLTMAIGVNALAEEEAVLRDQALKVLGKHVFFDTALSMPKGNQACVSCHEPFAGGTSGFSDVNETTVAVPGATGGIGNRKPPTNTYASFSPPFQPTPSTECGSATSFCGGNFWDGRSQGHPPVTDGTQPTATAAPHLGAEVFYDIENAAILAFDQYRGPTSDQALNPMPNPVEQNISREDVCKTVQASTYSQLYELAWGQEINCSWETAYGTESYFDISFKRLMLAVGAYQHSDDINSFTSKRDIALRSELACDGESFPEHYNSSFCKKLEKSGKEPGTFPLLQLTDEENFGHDLFYGLSFTPGPGANCFICHSNGGFGDDGTELLQTYSDHGYHNIGTPLNPQIPNGPDTGLNRHTSTLDSADGFFKTPPIRNVAKGAKSNFTKAYTHNGYFKSVETIVHFYNTRDAKVRCETIPELEGVELTAEVALANDCWPAPEFPDTAAPFIIGNLGLTQEEEAALVAYIKTLEDQHTAKTPVLVKAKSFNASPIVYLFASENWSNEICELGASADGVQPVSVTTPKNCIQFNDLLDVLGESYWLK</sequence>
<dbReference type="Proteomes" id="UP000198658">
    <property type="component" value="Unassembled WGS sequence"/>
</dbReference>
<comment type="subcellular location">
    <subcellularLocation>
        <location evidence="1">Cell envelope</location>
    </subcellularLocation>
</comment>
<dbReference type="PROSITE" id="PS51007">
    <property type="entry name" value="CYTC"/>
    <property type="match status" value="1"/>
</dbReference>
<gene>
    <name evidence="10" type="ORF">SAMN05216562_0613</name>
</gene>
<dbReference type="Pfam" id="PF03150">
    <property type="entry name" value="CCP_MauG"/>
    <property type="match status" value="1"/>
</dbReference>
<dbReference type="GO" id="GO:0046872">
    <property type="term" value="F:metal ion binding"/>
    <property type="evidence" value="ECO:0007669"/>
    <property type="project" value="UniProtKB-KW"/>
</dbReference>
<evidence type="ECO:0000256" key="2">
    <source>
        <dbReference type="ARBA" id="ARBA00022617"/>
    </source>
</evidence>
<keyword evidence="11" id="KW-1185">Reference proteome</keyword>
<feature type="signal peptide" evidence="8">
    <location>
        <begin position="1"/>
        <end position="30"/>
    </location>
</feature>
<dbReference type="InterPro" id="IPR004852">
    <property type="entry name" value="Di-haem_cyt_c_peroxidsae"/>
</dbReference>
<evidence type="ECO:0000259" key="9">
    <source>
        <dbReference type="PROSITE" id="PS51007"/>
    </source>
</evidence>
<evidence type="ECO:0000256" key="7">
    <source>
        <dbReference type="PROSITE-ProRule" id="PRU00433"/>
    </source>
</evidence>
<dbReference type="InterPro" id="IPR009056">
    <property type="entry name" value="Cyt_c-like_dom"/>
</dbReference>
<keyword evidence="10" id="KW-0575">Peroxidase</keyword>
<organism evidence="10 11">
    <name type="scientific">Microbulbifer marinus</name>
    <dbReference type="NCBI Taxonomy" id="658218"/>
    <lineage>
        <taxon>Bacteria</taxon>
        <taxon>Pseudomonadati</taxon>
        <taxon>Pseudomonadota</taxon>
        <taxon>Gammaproteobacteria</taxon>
        <taxon>Cellvibrionales</taxon>
        <taxon>Microbulbiferaceae</taxon>
        <taxon>Microbulbifer</taxon>
    </lineage>
</organism>
<feature type="domain" description="Cytochrome c" evidence="9">
    <location>
        <begin position="305"/>
        <end position="487"/>
    </location>
</feature>
<keyword evidence="3 7" id="KW-0479">Metal-binding</keyword>
<dbReference type="Gene3D" id="1.10.760.10">
    <property type="entry name" value="Cytochrome c-like domain"/>
    <property type="match status" value="2"/>
</dbReference>
<keyword evidence="5" id="KW-0560">Oxidoreductase</keyword>
<evidence type="ECO:0000256" key="3">
    <source>
        <dbReference type="ARBA" id="ARBA00022723"/>
    </source>
</evidence>
<reference evidence="11" key="1">
    <citation type="submission" date="2016-10" db="EMBL/GenBank/DDBJ databases">
        <authorList>
            <person name="Varghese N."/>
            <person name="Submissions S."/>
        </authorList>
    </citation>
    <scope>NUCLEOTIDE SEQUENCE [LARGE SCALE GENOMIC DNA]</scope>
    <source>
        <strain evidence="11">CGMCC 1.10657</strain>
    </source>
</reference>
<evidence type="ECO:0000313" key="10">
    <source>
        <dbReference type="EMBL" id="SDZ82971.1"/>
    </source>
</evidence>
<dbReference type="InterPro" id="IPR036909">
    <property type="entry name" value="Cyt_c-like_dom_sf"/>
</dbReference>
<keyword evidence="6 7" id="KW-0408">Iron</keyword>
<evidence type="ECO:0000256" key="5">
    <source>
        <dbReference type="ARBA" id="ARBA00023002"/>
    </source>
</evidence>
<name>A0A1H3W7Z8_9GAMM</name>
<keyword evidence="2 7" id="KW-0349">Heme</keyword>
<dbReference type="SUPFAM" id="SSF46626">
    <property type="entry name" value="Cytochrome c"/>
    <property type="match status" value="2"/>
</dbReference>
<keyword evidence="4 8" id="KW-0732">Signal</keyword>
<dbReference type="EMBL" id="FNQO01000001">
    <property type="protein sequence ID" value="SDZ82971.1"/>
    <property type="molecule type" value="Genomic_DNA"/>
</dbReference>
<dbReference type="GO" id="GO:0020037">
    <property type="term" value="F:heme binding"/>
    <property type="evidence" value="ECO:0007669"/>
    <property type="project" value="InterPro"/>
</dbReference>
<dbReference type="InterPro" id="IPR051395">
    <property type="entry name" value="Cytochrome_c_Peroxidase/MauG"/>
</dbReference>
<dbReference type="GO" id="GO:0009055">
    <property type="term" value="F:electron transfer activity"/>
    <property type="evidence" value="ECO:0007669"/>
    <property type="project" value="InterPro"/>
</dbReference>
<evidence type="ECO:0000256" key="4">
    <source>
        <dbReference type="ARBA" id="ARBA00022729"/>
    </source>
</evidence>
<dbReference type="PANTHER" id="PTHR30600">
    <property type="entry name" value="CYTOCHROME C PEROXIDASE-RELATED"/>
    <property type="match status" value="1"/>
</dbReference>